<dbReference type="InterPro" id="IPR045275">
    <property type="entry name" value="MscS_archaea/bacteria_type"/>
</dbReference>
<keyword evidence="5" id="KW-0407">Ion channel</keyword>
<evidence type="ECO:0000256" key="5">
    <source>
        <dbReference type="RuleBase" id="RU369025"/>
    </source>
</evidence>
<dbReference type="OrthoDB" id="9775207at2"/>
<name>F9UAB8_9GAMM</name>
<gene>
    <name evidence="7" type="ORF">ThimaDRAFT_1870</name>
</gene>
<comment type="function">
    <text evidence="5">Mechanosensitive channel that participates in the regulation of osmotic pressure changes within the cell, opening in response to stretch forces in the membrane lipid bilayer, without the need for other proteins. Contributes to normal resistance to hypoosmotic shock. Forms an ion channel of 1.0 nanosiemens conductance with a slight preference for anions.</text>
</comment>
<feature type="transmembrane region" description="Helical" evidence="5">
    <location>
        <begin position="53"/>
        <end position="79"/>
    </location>
</feature>
<keyword evidence="4 5" id="KW-0472">Membrane</keyword>
<dbReference type="Gene3D" id="1.10.287.1260">
    <property type="match status" value="1"/>
</dbReference>
<dbReference type="InterPro" id="IPR006685">
    <property type="entry name" value="MscS_channel_2nd"/>
</dbReference>
<keyword evidence="5" id="KW-1003">Cell membrane</keyword>
<comment type="subcellular location">
    <subcellularLocation>
        <location evidence="5">Cell inner membrane</location>
        <topology evidence="5">Multi-pass membrane protein</topology>
    </subcellularLocation>
    <subcellularLocation>
        <location evidence="1">Membrane</location>
    </subcellularLocation>
</comment>
<comment type="subunit">
    <text evidence="5">Homoheptamer.</text>
</comment>
<evidence type="ECO:0000313" key="7">
    <source>
        <dbReference type="EMBL" id="EGV19066.1"/>
    </source>
</evidence>
<feature type="transmembrane region" description="Helical" evidence="5">
    <location>
        <begin position="22"/>
        <end position="44"/>
    </location>
</feature>
<proteinExistence type="inferred from homology"/>
<dbReference type="GO" id="GO:0008381">
    <property type="term" value="F:mechanosensitive monoatomic ion channel activity"/>
    <property type="evidence" value="ECO:0007669"/>
    <property type="project" value="InterPro"/>
</dbReference>
<dbReference type="STRING" id="768671.ThimaDRAFT_1870"/>
<reference evidence="7 8" key="1">
    <citation type="submission" date="2011-06" db="EMBL/GenBank/DDBJ databases">
        <title>The draft genome of Thiocapsa marina 5811.</title>
        <authorList>
            <consortium name="US DOE Joint Genome Institute (JGI-PGF)"/>
            <person name="Lucas S."/>
            <person name="Han J."/>
            <person name="Cheng J.-F."/>
            <person name="Goodwin L."/>
            <person name="Pitluck S."/>
            <person name="Peters L."/>
            <person name="Land M.L."/>
            <person name="Hauser L."/>
            <person name="Vogl K."/>
            <person name="Liu Z."/>
            <person name="Imhoff J."/>
            <person name="Thiel V."/>
            <person name="Frigaard N.-U."/>
            <person name="Bryant D."/>
            <person name="Woyke T.J."/>
        </authorList>
    </citation>
    <scope>NUCLEOTIDE SEQUENCE [LARGE SCALE GENOMIC DNA]</scope>
    <source>
        <strain evidence="7 8">5811</strain>
    </source>
</reference>
<feature type="domain" description="Mechanosensitive ion channel MscS" evidence="6">
    <location>
        <begin position="103"/>
        <end position="169"/>
    </location>
</feature>
<dbReference type="RefSeq" id="WP_007192746.1">
    <property type="nucleotide sequence ID" value="NZ_AFWV01000005.1"/>
</dbReference>
<evidence type="ECO:0000256" key="3">
    <source>
        <dbReference type="ARBA" id="ARBA00022989"/>
    </source>
</evidence>
<dbReference type="eggNOG" id="COG0668">
    <property type="taxonomic scope" value="Bacteria"/>
</dbReference>
<keyword evidence="8" id="KW-1185">Reference proteome</keyword>
<keyword evidence="5" id="KW-0406">Ion transport</keyword>
<evidence type="ECO:0000256" key="2">
    <source>
        <dbReference type="ARBA" id="ARBA00022692"/>
    </source>
</evidence>
<dbReference type="Gene3D" id="2.30.30.60">
    <property type="match status" value="1"/>
</dbReference>
<evidence type="ECO:0000256" key="4">
    <source>
        <dbReference type="ARBA" id="ARBA00023136"/>
    </source>
</evidence>
<keyword evidence="3 5" id="KW-1133">Transmembrane helix</keyword>
<dbReference type="PANTHER" id="PTHR30221">
    <property type="entry name" value="SMALL-CONDUCTANCE MECHANOSENSITIVE CHANNEL"/>
    <property type="match status" value="1"/>
</dbReference>
<dbReference type="AlphaFoldDB" id="F9UAB8"/>
<keyword evidence="2 5" id="KW-0812">Transmembrane</keyword>
<comment type="caution">
    <text evidence="5">Lacks conserved residue(s) required for the propagation of feature annotation.</text>
</comment>
<dbReference type="PANTHER" id="PTHR30221:SF1">
    <property type="entry name" value="SMALL-CONDUCTANCE MECHANOSENSITIVE CHANNEL"/>
    <property type="match status" value="1"/>
</dbReference>
<accession>F9UAB8</accession>
<dbReference type="GO" id="GO:0005886">
    <property type="term" value="C:plasma membrane"/>
    <property type="evidence" value="ECO:0007669"/>
    <property type="project" value="UniProtKB-SubCell"/>
</dbReference>
<dbReference type="SUPFAM" id="SSF50182">
    <property type="entry name" value="Sm-like ribonucleoproteins"/>
    <property type="match status" value="1"/>
</dbReference>
<dbReference type="PATRIC" id="fig|768671.3.peg.1987"/>
<comment type="similarity">
    <text evidence="5">Belongs to the MscS (TC 1.A.23) family.</text>
</comment>
<dbReference type="Proteomes" id="UP000005459">
    <property type="component" value="Unassembled WGS sequence"/>
</dbReference>
<evidence type="ECO:0000259" key="6">
    <source>
        <dbReference type="Pfam" id="PF00924"/>
    </source>
</evidence>
<sequence>MQNNTDIIRLFKVLDPAALLELGLILLGATLLILANQTLVPWIANRLHGRYRLYLLAMVPLMRLAIIIVAFVLIVPLIIEPSLQNMVAVLGTVGLAVGFALKDYVSSLIAGVVAVIEMPYRLGDWIEINGTYGEVAKVGMRTVQIVTPDDTRVSIPHLKLWNESIFNANSGGPELQCVADFYLHPLHDAGAVVQALQDVALTSPYLQLDQPIAVVVCEQPWGTHYRLKAYPIDPRQQFRFVSDLTVRGKAILAQLGVKPSAVASVPNANA</sequence>
<protein>
    <recommendedName>
        <fullName evidence="5">Small-conductance mechanosensitive channel</fullName>
    </recommendedName>
</protein>
<evidence type="ECO:0000313" key="8">
    <source>
        <dbReference type="Proteomes" id="UP000005459"/>
    </source>
</evidence>
<keyword evidence="5" id="KW-0813">Transport</keyword>
<keyword evidence="5" id="KW-0997">Cell inner membrane</keyword>
<dbReference type="Pfam" id="PF00924">
    <property type="entry name" value="MS_channel_2nd"/>
    <property type="match status" value="1"/>
</dbReference>
<dbReference type="InterPro" id="IPR023408">
    <property type="entry name" value="MscS_beta-dom_sf"/>
</dbReference>
<dbReference type="EMBL" id="AFWV01000005">
    <property type="protein sequence ID" value="EGV19066.1"/>
    <property type="molecule type" value="Genomic_DNA"/>
</dbReference>
<evidence type="ECO:0000256" key="1">
    <source>
        <dbReference type="ARBA" id="ARBA00004370"/>
    </source>
</evidence>
<dbReference type="InterPro" id="IPR010920">
    <property type="entry name" value="LSM_dom_sf"/>
</dbReference>
<organism evidence="7 8">
    <name type="scientific">Thiocapsa marina 5811</name>
    <dbReference type="NCBI Taxonomy" id="768671"/>
    <lineage>
        <taxon>Bacteria</taxon>
        <taxon>Pseudomonadati</taxon>
        <taxon>Pseudomonadota</taxon>
        <taxon>Gammaproteobacteria</taxon>
        <taxon>Chromatiales</taxon>
        <taxon>Chromatiaceae</taxon>
        <taxon>Thiocapsa</taxon>
    </lineage>
</organism>